<dbReference type="GO" id="GO:0016020">
    <property type="term" value="C:membrane"/>
    <property type="evidence" value="ECO:0007669"/>
    <property type="project" value="UniProtKB-SubCell"/>
</dbReference>
<comment type="caution">
    <text evidence="7">The sequence shown here is derived from an EMBL/GenBank/DDBJ whole genome shotgun (WGS) entry which is preliminary data.</text>
</comment>
<feature type="transmembrane region" description="Helical" evidence="5">
    <location>
        <begin position="111"/>
        <end position="132"/>
    </location>
</feature>
<dbReference type="Pfam" id="PF04932">
    <property type="entry name" value="Wzy_C"/>
    <property type="match status" value="1"/>
</dbReference>
<evidence type="ECO:0000313" key="7">
    <source>
        <dbReference type="EMBL" id="OGY09671.1"/>
    </source>
</evidence>
<proteinExistence type="predicted"/>
<feature type="transmembrane region" description="Helical" evidence="5">
    <location>
        <begin position="223"/>
        <end position="241"/>
    </location>
</feature>
<reference evidence="7 8" key="1">
    <citation type="journal article" date="2016" name="Nat. Commun.">
        <title>Thousands of microbial genomes shed light on interconnected biogeochemical processes in an aquifer system.</title>
        <authorList>
            <person name="Anantharaman K."/>
            <person name="Brown C.T."/>
            <person name="Hug L.A."/>
            <person name="Sharon I."/>
            <person name="Castelle C.J."/>
            <person name="Probst A.J."/>
            <person name="Thomas B.C."/>
            <person name="Singh A."/>
            <person name="Wilkins M.J."/>
            <person name="Karaoz U."/>
            <person name="Brodie E.L."/>
            <person name="Williams K.H."/>
            <person name="Hubbard S.S."/>
            <person name="Banfield J.F."/>
        </authorList>
    </citation>
    <scope>NUCLEOTIDE SEQUENCE [LARGE SCALE GENOMIC DNA]</scope>
</reference>
<dbReference type="EMBL" id="MHBW01000006">
    <property type="protein sequence ID" value="OGY09671.1"/>
    <property type="molecule type" value="Genomic_DNA"/>
</dbReference>
<evidence type="ECO:0000256" key="5">
    <source>
        <dbReference type="SAM" id="Phobius"/>
    </source>
</evidence>
<dbReference type="AlphaFoldDB" id="A0A1G1V2R0"/>
<dbReference type="InterPro" id="IPR007016">
    <property type="entry name" value="O-antigen_ligase-rel_domated"/>
</dbReference>
<evidence type="ECO:0000313" key="8">
    <source>
        <dbReference type="Proteomes" id="UP000177967"/>
    </source>
</evidence>
<dbReference type="Proteomes" id="UP000177967">
    <property type="component" value="Unassembled WGS sequence"/>
</dbReference>
<feature type="transmembrane region" description="Helical" evidence="5">
    <location>
        <begin position="29"/>
        <end position="47"/>
    </location>
</feature>
<sequence length="407" mass="44723">MLNLLFLYLALFPFGQLLSFQILPSARIHAVDIAASLLVFFWLLRVVRNRRIHRPLLATPMLAFLGVAVFSLVLGSVGKPLASVVVGASYLARLGLYALFYFAVADFVKATIYNSLIVCGTFFAILGLLGYMAYPDARALSEFGWDNHYYRLVGPLLDPAFTGIILVLFLILVTLRKWVGRKEQILGLFLFVLGWIALSLTYSRASYAGALAFFAAAFIAKKNVGFIVGGVLLFVATFYLLPHPKASAGTNLARTQTISSRVNNYEEALQVGLKNPAFGVGYNLYSLASPGRTLQGSDSKITHTGSGVHSSFLFVFATTGIVGLLVYSYSWFKILVLGWNRRKTITGLALFCSTSALLVESVFDNSLFYPWVMGWMGILLAMQKKRTVDCVPATNEPICHSREGGKL</sequence>
<dbReference type="PANTHER" id="PTHR37422">
    <property type="entry name" value="TEICHURONIC ACID BIOSYNTHESIS PROTEIN TUAE"/>
    <property type="match status" value="1"/>
</dbReference>
<protein>
    <recommendedName>
        <fullName evidence="6">O-antigen ligase-related domain-containing protein</fullName>
    </recommendedName>
</protein>
<feature type="transmembrane region" description="Helical" evidence="5">
    <location>
        <begin position="312"/>
        <end position="332"/>
    </location>
</feature>
<name>A0A1G1V2R0_9BACT</name>
<keyword evidence="3 5" id="KW-1133">Transmembrane helix</keyword>
<gene>
    <name evidence="7" type="ORF">A2782_03040</name>
</gene>
<dbReference type="InterPro" id="IPR051533">
    <property type="entry name" value="WaaL-like"/>
</dbReference>
<keyword evidence="2 5" id="KW-0812">Transmembrane</keyword>
<evidence type="ECO:0000256" key="2">
    <source>
        <dbReference type="ARBA" id="ARBA00022692"/>
    </source>
</evidence>
<evidence type="ECO:0000256" key="4">
    <source>
        <dbReference type="ARBA" id="ARBA00023136"/>
    </source>
</evidence>
<feature type="transmembrane region" description="Helical" evidence="5">
    <location>
        <begin position="56"/>
        <end position="75"/>
    </location>
</feature>
<evidence type="ECO:0000256" key="3">
    <source>
        <dbReference type="ARBA" id="ARBA00022989"/>
    </source>
</evidence>
<feature type="transmembrane region" description="Helical" evidence="5">
    <location>
        <begin position="81"/>
        <end position="104"/>
    </location>
</feature>
<dbReference type="PANTHER" id="PTHR37422:SF23">
    <property type="entry name" value="TEICHURONIC ACID BIOSYNTHESIS PROTEIN TUAE"/>
    <property type="match status" value="1"/>
</dbReference>
<dbReference type="STRING" id="1797513.A2782_03040"/>
<evidence type="ECO:0000256" key="1">
    <source>
        <dbReference type="ARBA" id="ARBA00004141"/>
    </source>
</evidence>
<feature type="transmembrane region" description="Helical" evidence="5">
    <location>
        <begin position="185"/>
        <end position="203"/>
    </location>
</feature>
<organism evidence="7 8">
    <name type="scientific">Candidatus Blackburnbacteria bacterium RIFCSPHIGHO2_01_FULL_43_15b</name>
    <dbReference type="NCBI Taxonomy" id="1797513"/>
    <lineage>
        <taxon>Bacteria</taxon>
        <taxon>Candidatus Blackburniibacteriota</taxon>
    </lineage>
</organism>
<feature type="transmembrane region" description="Helical" evidence="5">
    <location>
        <begin position="152"/>
        <end position="173"/>
    </location>
</feature>
<keyword evidence="4 5" id="KW-0472">Membrane</keyword>
<evidence type="ECO:0000259" key="6">
    <source>
        <dbReference type="Pfam" id="PF04932"/>
    </source>
</evidence>
<accession>A0A1G1V2R0</accession>
<feature type="domain" description="O-antigen ligase-related" evidence="6">
    <location>
        <begin position="189"/>
        <end position="327"/>
    </location>
</feature>
<comment type="subcellular location">
    <subcellularLocation>
        <location evidence="1">Membrane</location>
        <topology evidence="1">Multi-pass membrane protein</topology>
    </subcellularLocation>
</comment>